<dbReference type="EMBL" id="JGYW01000001">
    <property type="protein sequence ID" value="KFI60057.1"/>
    <property type="molecule type" value="Genomic_DNA"/>
</dbReference>
<evidence type="ECO:0000313" key="5">
    <source>
        <dbReference type="Proteomes" id="UP000029074"/>
    </source>
</evidence>
<dbReference type="Proteomes" id="UP000029074">
    <property type="component" value="Unassembled WGS sequence"/>
</dbReference>
<comment type="caution">
    <text evidence="2">The sequence shown here is derived from an EMBL/GenBank/DDBJ whole genome shotgun (WGS) entry which is preliminary data.</text>
</comment>
<dbReference type="STRING" id="561180.BIFGAL_04105"/>
<evidence type="ECO:0000313" key="3">
    <source>
        <dbReference type="EMBL" id="KFI60057.1"/>
    </source>
</evidence>
<dbReference type="Gene3D" id="3.40.50.1820">
    <property type="entry name" value="alpha/beta hydrolase"/>
    <property type="match status" value="1"/>
</dbReference>
<evidence type="ECO:0000259" key="1">
    <source>
        <dbReference type="Pfam" id="PF12146"/>
    </source>
</evidence>
<dbReference type="GO" id="GO:0004622">
    <property type="term" value="F:phosphatidylcholine lysophospholipase activity"/>
    <property type="evidence" value="ECO:0007669"/>
    <property type="project" value="UniProtKB-EC"/>
</dbReference>
<keyword evidence="5" id="KW-1185">Reference proteome</keyword>
<dbReference type="Proteomes" id="UP000003656">
    <property type="component" value="Unassembled WGS sequence"/>
</dbReference>
<dbReference type="eggNOG" id="COG2267">
    <property type="taxonomic scope" value="Bacteria"/>
</dbReference>
<dbReference type="EMBL" id="ABXB03000004">
    <property type="protein sequence ID" value="EFA22344.1"/>
    <property type="molecule type" value="Genomic_DNA"/>
</dbReference>
<dbReference type="AlphaFoldDB" id="D1NW58"/>
<reference evidence="2 4" key="1">
    <citation type="submission" date="2009-11" db="EMBL/GenBank/DDBJ databases">
        <authorList>
            <person name="Weinstock G."/>
            <person name="Sodergren E."/>
            <person name="Clifton S."/>
            <person name="Fulton L."/>
            <person name="Fulton B."/>
            <person name="Courtney L."/>
            <person name="Fronick C."/>
            <person name="Harrison M."/>
            <person name="Strong C."/>
            <person name="Farmer C."/>
            <person name="Delahaunty K."/>
            <person name="Markovic C."/>
            <person name="Hall O."/>
            <person name="Minx P."/>
            <person name="Tomlinson C."/>
            <person name="Mitreva M."/>
            <person name="Nelson J."/>
            <person name="Hou S."/>
            <person name="Wollam A."/>
            <person name="Pepin K.H."/>
            <person name="Johnson M."/>
            <person name="Bhonagiri V."/>
            <person name="Nash W.E."/>
            <person name="Warren W."/>
            <person name="Chinwalla A."/>
            <person name="Mardis E.R."/>
            <person name="Wilson R.K."/>
        </authorList>
    </citation>
    <scope>NUCLEOTIDE SEQUENCE [LARGE SCALE GENOMIC DNA]</scope>
    <source>
        <strain evidence="2 4">DSM 20093</strain>
    </source>
</reference>
<organism evidence="2 4">
    <name type="scientific">Bifidobacterium gallicum DSM 20093 = LMG 11596</name>
    <dbReference type="NCBI Taxonomy" id="561180"/>
    <lineage>
        <taxon>Bacteria</taxon>
        <taxon>Bacillati</taxon>
        <taxon>Actinomycetota</taxon>
        <taxon>Actinomycetes</taxon>
        <taxon>Bifidobacteriales</taxon>
        <taxon>Bifidobacteriaceae</taxon>
        <taxon>Bifidobacterium</taxon>
    </lineage>
</organism>
<sequence length="357" mass="40111">MEIALLDESRYAEQMDEIVLPSLNACREEGGMQPADHTYSGAPLRALANKQPLHYVCYDWHRFDKLDVPGASPTFRGAMVIAHGFSEFAAKFDELAWYFLLAGYSVCIMEHRGHGYSPHDNANGDTTIWIDDWHRWVADLAKFCHNVGRHYAEGEDLAIFAHSMGGGITAAMLERYAYVVDKAILSAPMIKPKTGAPNWLASAVCGLNCDLGRGMAKAPGQHEYSSQINWARHPGASHARVQWCEDMRVRDAHYQPSAASNEWVRQALRMCKAVLRERMCAHISVPVLLFQASDDVWVHNEGEDEFVKRVKQAGGDIVMYRFDACHAIFTMPNAVYAPYLKTMLRFLQSGEKVSVLE</sequence>
<keyword evidence="3" id="KW-0378">Hydrolase</keyword>
<dbReference type="PANTHER" id="PTHR11614">
    <property type="entry name" value="PHOSPHOLIPASE-RELATED"/>
    <property type="match status" value="1"/>
</dbReference>
<dbReference type="InterPro" id="IPR022742">
    <property type="entry name" value="Hydrolase_4"/>
</dbReference>
<name>D1NW58_9BIFI</name>
<dbReference type="SUPFAM" id="SSF53474">
    <property type="entry name" value="alpha/beta-Hydrolases"/>
    <property type="match status" value="1"/>
</dbReference>
<dbReference type="Pfam" id="PF12146">
    <property type="entry name" value="Hydrolase_4"/>
    <property type="match status" value="1"/>
</dbReference>
<protein>
    <submittedName>
        <fullName evidence="3">Lysophospholipase</fullName>
        <ecNumber evidence="3">3.1.1.5</ecNumber>
    </submittedName>
</protein>
<dbReference type="RefSeq" id="WP_006295562.1">
    <property type="nucleotide sequence ID" value="NZ_ABXB03000004.1"/>
</dbReference>
<dbReference type="OrthoDB" id="9806902at2"/>
<dbReference type="InterPro" id="IPR029058">
    <property type="entry name" value="AB_hydrolase_fold"/>
</dbReference>
<evidence type="ECO:0000313" key="2">
    <source>
        <dbReference type="EMBL" id="EFA22344.1"/>
    </source>
</evidence>
<dbReference type="EC" id="3.1.1.5" evidence="3"/>
<dbReference type="ESTHER" id="9bifi-d1nw58">
    <property type="family name" value="Monoglyceridelipase_lysophospholip"/>
</dbReference>
<accession>D1NW58</accession>
<gene>
    <name evidence="3" type="ORF">BGLCM_0077</name>
    <name evidence="2" type="ORF">BIFGAL_04105</name>
</gene>
<evidence type="ECO:0000313" key="4">
    <source>
        <dbReference type="Proteomes" id="UP000003656"/>
    </source>
</evidence>
<feature type="domain" description="Serine aminopeptidase S33" evidence="1">
    <location>
        <begin position="76"/>
        <end position="327"/>
    </location>
</feature>
<dbReference type="InterPro" id="IPR051044">
    <property type="entry name" value="MAG_DAG_Lipase"/>
</dbReference>
<reference evidence="3 5" key="2">
    <citation type="submission" date="2014-03" db="EMBL/GenBank/DDBJ databases">
        <title>Genomics of Bifidobacteria.</title>
        <authorList>
            <person name="Ventura M."/>
            <person name="Milani C."/>
            <person name="Lugli G.A."/>
        </authorList>
    </citation>
    <scope>NUCLEOTIDE SEQUENCE [LARGE SCALE GENOMIC DNA]</scope>
    <source>
        <strain evidence="3 5">LMG 11596</strain>
    </source>
</reference>
<proteinExistence type="predicted"/>